<dbReference type="Pfam" id="PF05425">
    <property type="entry name" value="CopD"/>
    <property type="match status" value="1"/>
</dbReference>
<dbReference type="EMBL" id="CP116942">
    <property type="protein sequence ID" value="WCO68033.1"/>
    <property type="molecule type" value="Genomic_DNA"/>
</dbReference>
<evidence type="ECO:0000256" key="6">
    <source>
        <dbReference type="SAM" id="Phobius"/>
    </source>
</evidence>
<dbReference type="InterPro" id="IPR008457">
    <property type="entry name" value="Cu-R_CopD_dom"/>
</dbReference>
<keyword evidence="3 6" id="KW-0812">Transmembrane</keyword>
<dbReference type="AlphaFoldDB" id="A0AAF0BWG7"/>
<comment type="subcellular location">
    <subcellularLocation>
        <location evidence="1">Cell membrane</location>
        <topology evidence="1">Multi-pass membrane protein</topology>
    </subcellularLocation>
</comment>
<keyword evidence="2" id="KW-1003">Cell membrane</keyword>
<organism evidence="8 9">
    <name type="scientific">Iamia majanohamensis</name>
    <dbReference type="NCBI Taxonomy" id="467976"/>
    <lineage>
        <taxon>Bacteria</taxon>
        <taxon>Bacillati</taxon>
        <taxon>Actinomycetota</taxon>
        <taxon>Acidimicrobiia</taxon>
        <taxon>Acidimicrobiales</taxon>
        <taxon>Iamiaceae</taxon>
        <taxon>Iamia</taxon>
    </lineage>
</organism>
<dbReference type="InterPro" id="IPR032694">
    <property type="entry name" value="CopC/D"/>
</dbReference>
<feature type="transmembrane region" description="Helical" evidence="6">
    <location>
        <begin position="180"/>
        <end position="199"/>
    </location>
</feature>
<feature type="transmembrane region" description="Helical" evidence="6">
    <location>
        <begin position="302"/>
        <end position="320"/>
    </location>
</feature>
<dbReference type="PANTHER" id="PTHR34820:SF4">
    <property type="entry name" value="INNER MEMBRANE PROTEIN YEBZ"/>
    <property type="match status" value="1"/>
</dbReference>
<evidence type="ECO:0000256" key="5">
    <source>
        <dbReference type="ARBA" id="ARBA00023136"/>
    </source>
</evidence>
<protein>
    <submittedName>
        <fullName evidence="8">CopD family protein</fullName>
    </submittedName>
</protein>
<feature type="transmembrane region" description="Helical" evidence="6">
    <location>
        <begin position="74"/>
        <end position="94"/>
    </location>
</feature>
<sequence length="323" mass="33903">MGATMVAVGFLVFALTVMRGTRPELRLLLFWIRRAGLFVVVGTVIDGLGQVIFESGDGLSAVLDPAAYSEALSTSLGLALLLRLVGGGIVTVGARVSMVHAHSARDRLRGVSAALPIGAGSTRVADHPADYWDDHDVAWDLDRHGLPVALGFALLLVSHTLDGHTVTEGNRFLTGTASGLHVLAAAVWAGGVAALALIVRRRARRGEPTHALVMVTRYSIVATIALVAVALLGAFLAIVILDSPSELWTTDWGRFLMAKTAVVAVAVGLGAHNHHVVVPALEASEEDETAVARLRATLRNEVIVLVLVTGLTALLVRAASTLQ</sequence>
<feature type="transmembrane region" description="Helical" evidence="6">
    <location>
        <begin position="220"/>
        <end position="241"/>
    </location>
</feature>
<keyword evidence="4 6" id="KW-1133">Transmembrane helix</keyword>
<feature type="domain" description="Copper resistance protein D" evidence="7">
    <location>
        <begin position="214"/>
        <end position="315"/>
    </location>
</feature>
<evidence type="ECO:0000256" key="4">
    <source>
        <dbReference type="ARBA" id="ARBA00022989"/>
    </source>
</evidence>
<dbReference type="RefSeq" id="WP_272737550.1">
    <property type="nucleotide sequence ID" value="NZ_CP116942.1"/>
</dbReference>
<gene>
    <name evidence="8" type="ORF">PO878_04755</name>
</gene>
<evidence type="ECO:0000256" key="1">
    <source>
        <dbReference type="ARBA" id="ARBA00004651"/>
    </source>
</evidence>
<accession>A0AAF0BWG7</accession>
<evidence type="ECO:0000259" key="7">
    <source>
        <dbReference type="Pfam" id="PF05425"/>
    </source>
</evidence>
<dbReference type="GO" id="GO:0005886">
    <property type="term" value="C:plasma membrane"/>
    <property type="evidence" value="ECO:0007669"/>
    <property type="project" value="UniProtKB-SubCell"/>
</dbReference>
<dbReference type="PANTHER" id="PTHR34820">
    <property type="entry name" value="INNER MEMBRANE PROTEIN YEBZ"/>
    <property type="match status" value="1"/>
</dbReference>
<keyword evidence="9" id="KW-1185">Reference proteome</keyword>
<evidence type="ECO:0000313" key="8">
    <source>
        <dbReference type="EMBL" id="WCO68033.1"/>
    </source>
</evidence>
<dbReference type="GO" id="GO:0006825">
    <property type="term" value="P:copper ion transport"/>
    <property type="evidence" value="ECO:0007669"/>
    <property type="project" value="InterPro"/>
</dbReference>
<feature type="transmembrane region" description="Helical" evidence="6">
    <location>
        <begin position="35"/>
        <end position="53"/>
    </location>
</feature>
<evidence type="ECO:0000313" key="9">
    <source>
        <dbReference type="Proteomes" id="UP001216390"/>
    </source>
</evidence>
<evidence type="ECO:0000256" key="3">
    <source>
        <dbReference type="ARBA" id="ARBA00022692"/>
    </source>
</evidence>
<evidence type="ECO:0000256" key="2">
    <source>
        <dbReference type="ARBA" id="ARBA00022475"/>
    </source>
</evidence>
<feature type="transmembrane region" description="Helical" evidence="6">
    <location>
        <begin position="261"/>
        <end position="281"/>
    </location>
</feature>
<reference evidence="8" key="1">
    <citation type="submission" date="2023-01" db="EMBL/GenBank/DDBJ databases">
        <title>The diversity of Class Acidimicrobiia in South China Sea sediment environments and the proposal of Iamia marina sp. nov., a novel species of the genus Iamia.</title>
        <authorList>
            <person name="He Y."/>
            <person name="Tian X."/>
        </authorList>
    </citation>
    <scope>NUCLEOTIDE SEQUENCE</scope>
    <source>
        <strain evidence="8">DSM 19957</strain>
    </source>
</reference>
<name>A0AAF0BWG7_9ACTN</name>
<keyword evidence="5 6" id="KW-0472">Membrane</keyword>
<dbReference type="KEGG" id="ima:PO878_04755"/>
<dbReference type="Proteomes" id="UP001216390">
    <property type="component" value="Chromosome"/>
</dbReference>
<proteinExistence type="predicted"/>